<dbReference type="EMBL" id="JOPA01000033">
    <property type="protein sequence ID" value="OUI92252.1"/>
    <property type="molecule type" value="Genomic_DNA"/>
</dbReference>
<dbReference type="Gene3D" id="3.20.20.140">
    <property type="entry name" value="Metal-dependent hydrolases"/>
    <property type="match status" value="1"/>
</dbReference>
<dbReference type="Proteomes" id="UP000194641">
    <property type="component" value="Unassembled WGS sequence"/>
</dbReference>
<dbReference type="GO" id="GO:0047421">
    <property type="term" value="F:N-acyl-D-glutamate deacylase activity"/>
    <property type="evidence" value="ECO:0007669"/>
    <property type="project" value="UniProtKB-EC"/>
</dbReference>
<dbReference type="EC" id="3.5.1.82" evidence="2"/>
<dbReference type="PANTHER" id="PTHR43668">
    <property type="entry name" value="ALLANTOINASE"/>
    <property type="match status" value="1"/>
</dbReference>
<dbReference type="RefSeq" id="WP_086659776.1">
    <property type="nucleotide sequence ID" value="NZ_JBJJWX010000001.1"/>
</dbReference>
<dbReference type="InterPro" id="IPR032466">
    <property type="entry name" value="Metal_Hydrolase"/>
</dbReference>
<gene>
    <name evidence="2" type="ORF">HK17_10545</name>
</gene>
<comment type="caution">
    <text evidence="2">The sequence shown here is derived from an EMBL/GenBank/DDBJ whole genome shotgun (WGS) entry which is preliminary data.</text>
</comment>
<dbReference type="Gene3D" id="2.30.40.10">
    <property type="entry name" value="Urease, subunit C, domain 1"/>
    <property type="match status" value="1"/>
</dbReference>
<dbReference type="GO" id="GO:0005737">
    <property type="term" value="C:cytoplasm"/>
    <property type="evidence" value="ECO:0007669"/>
    <property type="project" value="TreeGrafter"/>
</dbReference>
<dbReference type="Gene3D" id="3.30.1490.130">
    <property type="entry name" value="D-aminoacylase. Domain 3"/>
    <property type="match status" value="1"/>
</dbReference>
<evidence type="ECO:0000313" key="3">
    <source>
        <dbReference type="Proteomes" id="UP000194641"/>
    </source>
</evidence>
<evidence type="ECO:0000259" key="1">
    <source>
        <dbReference type="Pfam" id="PF07969"/>
    </source>
</evidence>
<dbReference type="GO" id="GO:0006145">
    <property type="term" value="P:purine nucleobase catabolic process"/>
    <property type="evidence" value="ECO:0007669"/>
    <property type="project" value="TreeGrafter"/>
</dbReference>
<proteinExistence type="predicted"/>
<dbReference type="InterPro" id="IPR011059">
    <property type="entry name" value="Metal-dep_hydrolase_composite"/>
</dbReference>
<reference evidence="3" key="1">
    <citation type="submission" date="2014-06" db="EMBL/GenBank/DDBJ databases">
        <authorList>
            <person name="Winans N.J."/>
            <person name="Newell P.D."/>
            <person name="Douglas A.E."/>
        </authorList>
    </citation>
    <scope>NUCLEOTIDE SEQUENCE [LARGE SCALE GENOMIC DNA]</scope>
</reference>
<dbReference type="AlphaFoldDB" id="A0A252AR16"/>
<keyword evidence="2" id="KW-0378">Hydrolase</keyword>
<name>A0A252AR16_9PROT</name>
<dbReference type="PANTHER" id="PTHR43668:SF2">
    <property type="entry name" value="ALLANTOINASE"/>
    <property type="match status" value="1"/>
</dbReference>
<dbReference type="InterPro" id="IPR023100">
    <property type="entry name" value="D-aminoacylase_insert_dom_sf"/>
</dbReference>
<feature type="domain" description="Amidohydrolase 3" evidence="1">
    <location>
        <begin position="255"/>
        <end position="481"/>
    </location>
</feature>
<sequence>MNPPKDKFVFDVIIRNGLLVDPETGLEQHGDIAIRAGAIERVGSVAGTASKEIDAQGLVVAPGFIDIHAHGQSIPADRMQAFDGVTTSLELEVGILPIRDWYARQRECGRVLNYGASVAWAFARISAMIGRPLEPSLSFMGKCFDDRRWSENTATASELETILTLVEQGLQEGGIGIGIPHAYVPGGGAKEMTDLCSLAKRYDAPTYTHIAYSSNIDPRSSVDAYTRLIGYAGATGAHMHICHFNSTSLQDVRRAAELVQMAQKQGLNITVEAYPYGTGSTVIGAPFFSDPAFRERSGNDYSAIQKVDDGHRFTSREDILQAQKERPDSLVLWHFLDMESNPSAHDLLDVSVLYPGGIIASDAMPWTLPDGSLYEGDAWPLPDDAVSHPRSSGTFTRFLREYMRERQKVSLVEAMRRCSLGPAKVLEEISPQMRRKGRLQEGCDADIVVFDQGTITDRAEFTAMNRRSEGVQHLFVNGEAVITNSELNTHVFPGRAVRGRYIAS</sequence>
<organism evidence="2 3">
    <name type="scientific">Acetobacter indonesiensis</name>
    <dbReference type="NCBI Taxonomy" id="104101"/>
    <lineage>
        <taxon>Bacteria</taxon>
        <taxon>Pseudomonadati</taxon>
        <taxon>Pseudomonadota</taxon>
        <taxon>Alphaproteobacteria</taxon>
        <taxon>Acetobacterales</taxon>
        <taxon>Acetobacteraceae</taxon>
        <taxon>Acetobacter</taxon>
    </lineage>
</organism>
<accession>A0A252AR16</accession>
<dbReference type="SUPFAM" id="SSF51338">
    <property type="entry name" value="Composite domain of metallo-dependent hydrolases"/>
    <property type="match status" value="1"/>
</dbReference>
<dbReference type="Pfam" id="PF07969">
    <property type="entry name" value="Amidohydro_3"/>
    <property type="match status" value="1"/>
</dbReference>
<dbReference type="SUPFAM" id="SSF51556">
    <property type="entry name" value="Metallo-dependent hydrolases"/>
    <property type="match status" value="1"/>
</dbReference>
<dbReference type="InterPro" id="IPR050138">
    <property type="entry name" value="DHOase/Allantoinase_Hydrolase"/>
</dbReference>
<evidence type="ECO:0000313" key="2">
    <source>
        <dbReference type="EMBL" id="OUI92252.1"/>
    </source>
</evidence>
<dbReference type="InterPro" id="IPR013108">
    <property type="entry name" value="Amidohydro_3"/>
</dbReference>
<protein>
    <submittedName>
        <fullName evidence="2">D-glutamate deacylase</fullName>
        <ecNumber evidence="2">3.5.1.82</ecNumber>
    </submittedName>
</protein>
<dbReference type="NCBIfam" id="NF006560">
    <property type="entry name" value="PRK09061.1"/>
    <property type="match status" value="1"/>
</dbReference>
<dbReference type="GO" id="GO:0004038">
    <property type="term" value="F:allantoinase activity"/>
    <property type="evidence" value="ECO:0007669"/>
    <property type="project" value="TreeGrafter"/>
</dbReference>